<organism evidence="2 3">
    <name type="scientific">Shouchella xiaoxiensis</name>
    <dbReference type="NCBI Taxonomy" id="766895"/>
    <lineage>
        <taxon>Bacteria</taxon>
        <taxon>Bacillati</taxon>
        <taxon>Bacillota</taxon>
        <taxon>Bacilli</taxon>
        <taxon>Bacillales</taxon>
        <taxon>Bacillaceae</taxon>
        <taxon>Shouchella</taxon>
    </lineage>
</organism>
<gene>
    <name evidence="2" type="ORF">JOC54_002137</name>
</gene>
<protein>
    <submittedName>
        <fullName evidence="2">SAM-dependent methyltransferase</fullName>
    </submittedName>
</protein>
<dbReference type="Pfam" id="PF08241">
    <property type="entry name" value="Methyltransf_11"/>
    <property type="match status" value="1"/>
</dbReference>
<keyword evidence="2" id="KW-0808">Transferase</keyword>
<keyword evidence="3" id="KW-1185">Reference proteome</keyword>
<accession>A0ABS2STM2</accession>
<evidence type="ECO:0000313" key="2">
    <source>
        <dbReference type="EMBL" id="MBM7838878.1"/>
    </source>
</evidence>
<dbReference type="PANTHER" id="PTHR43861:SF1">
    <property type="entry name" value="TRANS-ACONITATE 2-METHYLTRANSFERASE"/>
    <property type="match status" value="1"/>
</dbReference>
<comment type="caution">
    <text evidence="2">The sequence shown here is derived from an EMBL/GenBank/DDBJ whole genome shotgun (WGS) entry which is preliminary data.</text>
</comment>
<dbReference type="CDD" id="cd02440">
    <property type="entry name" value="AdoMet_MTases"/>
    <property type="match status" value="1"/>
</dbReference>
<keyword evidence="2" id="KW-0489">Methyltransferase</keyword>
<dbReference type="InterPro" id="IPR029063">
    <property type="entry name" value="SAM-dependent_MTases_sf"/>
</dbReference>
<dbReference type="GO" id="GO:0032259">
    <property type="term" value="P:methylation"/>
    <property type="evidence" value="ECO:0007669"/>
    <property type="project" value="UniProtKB-KW"/>
</dbReference>
<dbReference type="PANTHER" id="PTHR43861">
    <property type="entry name" value="TRANS-ACONITATE 2-METHYLTRANSFERASE-RELATED"/>
    <property type="match status" value="1"/>
</dbReference>
<dbReference type="SUPFAM" id="SSF53335">
    <property type="entry name" value="S-adenosyl-L-methionine-dependent methyltransferases"/>
    <property type="match status" value="1"/>
</dbReference>
<dbReference type="GO" id="GO:0008168">
    <property type="term" value="F:methyltransferase activity"/>
    <property type="evidence" value="ECO:0007669"/>
    <property type="project" value="UniProtKB-KW"/>
</dbReference>
<dbReference type="RefSeq" id="WP_204466183.1">
    <property type="nucleotide sequence ID" value="NZ_JAFBCV010000005.1"/>
</dbReference>
<proteinExistence type="predicted"/>
<dbReference type="Proteomes" id="UP001179280">
    <property type="component" value="Unassembled WGS sequence"/>
</dbReference>
<dbReference type="InterPro" id="IPR013216">
    <property type="entry name" value="Methyltransf_11"/>
</dbReference>
<evidence type="ECO:0000259" key="1">
    <source>
        <dbReference type="Pfam" id="PF08241"/>
    </source>
</evidence>
<feature type="domain" description="Methyltransferase type 11" evidence="1">
    <location>
        <begin position="49"/>
        <end position="142"/>
    </location>
</feature>
<name>A0ABS2STM2_9BACI</name>
<dbReference type="EMBL" id="JAFBCV010000005">
    <property type="protein sequence ID" value="MBM7838878.1"/>
    <property type="molecule type" value="Genomic_DNA"/>
</dbReference>
<reference evidence="2" key="1">
    <citation type="submission" date="2021-01" db="EMBL/GenBank/DDBJ databases">
        <title>Genomic Encyclopedia of Type Strains, Phase IV (KMG-IV): sequencing the most valuable type-strain genomes for metagenomic binning, comparative biology and taxonomic classification.</title>
        <authorList>
            <person name="Goeker M."/>
        </authorList>
    </citation>
    <scope>NUCLEOTIDE SEQUENCE</scope>
    <source>
        <strain evidence="2">DSM 21943</strain>
    </source>
</reference>
<sequence length="239" mass="27119">MDNQVKEAFSHLATAYANTVDTENLYNSAYERPAMLQQLESDLSGQEILDAGCAAGWYSSELLKRGASVTACDGSEEMVAAAKNRLQGQGNVICLNLEEPLPFPDQSFDTIVSSLTLHYIKDWRGLFSECKRVLKPGGTFLFSVHHPFTDIRLLENPNYFAVERIVDHWTKDGKTVAVPFYRRSLQEIVNDTTTWFSLEKIIEPEPTEEFRVRNERTYEKLLKAPAFLLVKARKGDYPS</sequence>
<dbReference type="Gene3D" id="3.40.50.150">
    <property type="entry name" value="Vaccinia Virus protein VP39"/>
    <property type="match status" value="1"/>
</dbReference>
<evidence type="ECO:0000313" key="3">
    <source>
        <dbReference type="Proteomes" id="UP001179280"/>
    </source>
</evidence>